<gene>
    <name evidence="2" type="ORF">ZEAMMB73_Zm00001d013445</name>
</gene>
<sequence length="257" mass="28196">ILFGSSFPWQNSGSGRLLYIGSQPFHPFPFPLPNPPHRLASRARRRGVRTPRPRHHRSVAPANDHAFPVGERVGRERTGQDARVQADVVVVGGGAGAVGAAVRRGGGCRGGAPGDGDAADGGGRGVRGAGARDGRRRRRAPRRALQRHLCPRLRALQQPRDGLQVRRDGVRHQGERSHRCRQVVPHAERHPRQGHPERLREEAGKPLPEPAQGPSRTRPHQGPLRAIPRHRVSLLYIEPNANISSLKSGHFRPDRPS</sequence>
<name>A0A1D6GJL2_MAIZE</name>
<feature type="region of interest" description="Disordered" evidence="1">
    <location>
        <begin position="112"/>
        <end position="227"/>
    </location>
</feature>
<dbReference type="IntAct" id="A0A1D6GJL2">
    <property type="interactions" value="1"/>
</dbReference>
<feature type="compositionally biased region" description="Basic and acidic residues" evidence="1">
    <location>
        <begin position="163"/>
        <end position="177"/>
    </location>
</feature>
<feature type="non-terminal residue" evidence="2">
    <location>
        <position position="1"/>
    </location>
</feature>
<dbReference type="AlphaFoldDB" id="A0A1D6GJL2"/>
<evidence type="ECO:0000313" key="2">
    <source>
        <dbReference type="EMBL" id="AQK63552.1"/>
    </source>
</evidence>
<organism evidence="2">
    <name type="scientific">Zea mays</name>
    <name type="common">Maize</name>
    <dbReference type="NCBI Taxonomy" id="4577"/>
    <lineage>
        <taxon>Eukaryota</taxon>
        <taxon>Viridiplantae</taxon>
        <taxon>Streptophyta</taxon>
        <taxon>Embryophyta</taxon>
        <taxon>Tracheophyta</taxon>
        <taxon>Spermatophyta</taxon>
        <taxon>Magnoliopsida</taxon>
        <taxon>Liliopsida</taxon>
        <taxon>Poales</taxon>
        <taxon>Poaceae</taxon>
        <taxon>PACMAD clade</taxon>
        <taxon>Panicoideae</taxon>
        <taxon>Andropogonodae</taxon>
        <taxon>Andropogoneae</taxon>
        <taxon>Tripsacinae</taxon>
        <taxon>Zea</taxon>
    </lineage>
</organism>
<feature type="compositionally biased region" description="Basic and acidic residues" evidence="1">
    <location>
        <begin position="186"/>
        <end position="204"/>
    </location>
</feature>
<evidence type="ECO:0000256" key="1">
    <source>
        <dbReference type="SAM" id="MobiDB-lite"/>
    </source>
</evidence>
<protein>
    <submittedName>
        <fullName evidence="2">Uncharacterized protein</fullName>
    </submittedName>
</protein>
<feature type="compositionally biased region" description="Gly residues" evidence="1">
    <location>
        <begin position="112"/>
        <end position="128"/>
    </location>
</feature>
<reference evidence="2" key="1">
    <citation type="submission" date="2015-12" db="EMBL/GenBank/DDBJ databases">
        <title>Update maize B73 reference genome by single molecule sequencing technologies.</title>
        <authorList>
            <consortium name="Maize Genome Sequencing Project"/>
            <person name="Ware D."/>
        </authorList>
    </citation>
    <scope>NUCLEOTIDE SEQUENCE</scope>
    <source>
        <tissue evidence="2">Seedling</tissue>
    </source>
</reference>
<feature type="compositionally biased region" description="Basic residues" evidence="1">
    <location>
        <begin position="134"/>
        <end position="151"/>
    </location>
</feature>
<accession>A0A1D6GJL2</accession>
<dbReference type="EMBL" id="CM000781">
    <property type="protein sequence ID" value="AQK63552.1"/>
    <property type="molecule type" value="Genomic_DNA"/>
</dbReference>
<proteinExistence type="predicted"/>